<feature type="non-terminal residue" evidence="1">
    <location>
        <position position="1"/>
    </location>
</feature>
<protein>
    <submittedName>
        <fullName evidence="1">Uncharacterized protein</fullName>
    </submittedName>
</protein>
<proteinExistence type="predicted"/>
<evidence type="ECO:0000313" key="1">
    <source>
        <dbReference type="EMBL" id="KKK84840.1"/>
    </source>
</evidence>
<gene>
    <name evidence="1" type="ORF">LCGC14_2779300</name>
</gene>
<name>A0A0F8ZFT0_9ZZZZ</name>
<reference evidence="1" key="1">
    <citation type="journal article" date="2015" name="Nature">
        <title>Complex archaea that bridge the gap between prokaryotes and eukaryotes.</title>
        <authorList>
            <person name="Spang A."/>
            <person name="Saw J.H."/>
            <person name="Jorgensen S.L."/>
            <person name="Zaremba-Niedzwiedzka K."/>
            <person name="Martijn J."/>
            <person name="Lind A.E."/>
            <person name="van Eijk R."/>
            <person name="Schleper C."/>
            <person name="Guy L."/>
            <person name="Ettema T.J."/>
        </authorList>
    </citation>
    <scope>NUCLEOTIDE SEQUENCE</scope>
</reference>
<dbReference type="AlphaFoldDB" id="A0A0F8ZFT0"/>
<accession>A0A0F8ZFT0</accession>
<dbReference type="EMBL" id="LAZR01051582">
    <property type="protein sequence ID" value="KKK84840.1"/>
    <property type="molecule type" value="Genomic_DNA"/>
</dbReference>
<sequence>VEYCVLGHDDEENNGLGVLSLLCGSQQTGNIFDSTEFRFNTDGKFNITRTFPKMNAIAHMGQHSNQQIDIGDEGLTDTTELITAYGVFRINDATFNGTSTVRQMDIIYSSVVGDSACIQVDAQKSGSEEIICVEGTVISYINDGVDDAPAEITEITYNPCVVDSVIKQNESLQIIVEVTDQNPSPLSQDTVSSNVTVYLDDGNEVSSKIEGTASGVSHTHTFTLNKTIVGGTIRVQGWDLQNPSDKDTETQLFSVASNGIEFGDSTCTLTFVPDAVVGQHHPAFDGRDVVAEEETEGGDVTETAYLLPVVLCAVGLAAVLDDVQLVEVCYKVKD</sequence>
<comment type="caution">
    <text evidence="1">The sequence shown here is derived from an EMBL/GenBank/DDBJ whole genome shotgun (WGS) entry which is preliminary data.</text>
</comment>
<organism evidence="1">
    <name type="scientific">marine sediment metagenome</name>
    <dbReference type="NCBI Taxonomy" id="412755"/>
    <lineage>
        <taxon>unclassified sequences</taxon>
        <taxon>metagenomes</taxon>
        <taxon>ecological metagenomes</taxon>
    </lineage>
</organism>